<comment type="similarity">
    <text evidence="1">Belongs to the CbxX/CfxQ family.</text>
</comment>
<evidence type="ECO:0000313" key="6">
    <source>
        <dbReference type="EMBL" id="RFU60587.1"/>
    </source>
</evidence>
<dbReference type="PANTHER" id="PTHR43392:SF2">
    <property type="entry name" value="AAA-TYPE ATPASE FAMILY PROTEIN _ ANKYRIN REPEAT FAMILY PROTEIN"/>
    <property type="match status" value="1"/>
</dbReference>
<dbReference type="Pfam" id="PF17866">
    <property type="entry name" value="AAA_lid_6"/>
    <property type="match status" value="2"/>
</dbReference>
<dbReference type="SMART" id="SM00382">
    <property type="entry name" value="AAA"/>
    <property type="match status" value="2"/>
</dbReference>
<dbReference type="SUPFAM" id="SSF52540">
    <property type="entry name" value="P-loop containing nucleoside triphosphate hydrolases"/>
    <property type="match status" value="2"/>
</dbReference>
<dbReference type="Gene3D" id="1.10.8.60">
    <property type="match status" value="2"/>
</dbReference>
<feature type="coiled-coil region" evidence="4">
    <location>
        <begin position="206"/>
        <end position="233"/>
    </location>
</feature>
<comment type="caution">
    <text evidence="6">The sequence shown here is derived from an EMBL/GenBank/DDBJ whole genome shotgun (WGS) entry which is preliminary data.</text>
</comment>
<gene>
    <name evidence="6" type="ORF">D0466_21240</name>
</gene>
<keyword evidence="4" id="KW-0175">Coiled coil</keyword>
<dbReference type="OrthoDB" id="9806903at2"/>
<dbReference type="InterPro" id="IPR041627">
    <property type="entry name" value="AAA_lid_6"/>
</dbReference>
<dbReference type="Pfam" id="PF00004">
    <property type="entry name" value="AAA"/>
    <property type="match status" value="2"/>
</dbReference>
<feature type="coiled-coil region" evidence="4">
    <location>
        <begin position="129"/>
        <end position="156"/>
    </location>
</feature>
<dbReference type="FunFam" id="3.40.50.300:FF:000216">
    <property type="entry name" value="Type VII secretion ATPase EccA"/>
    <property type="match status" value="2"/>
</dbReference>
<evidence type="ECO:0000256" key="2">
    <source>
        <dbReference type="ARBA" id="ARBA00022741"/>
    </source>
</evidence>
<reference evidence="6 7" key="1">
    <citation type="submission" date="2018-08" db="EMBL/GenBank/DDBJ databases">
        <title>Bacillus chawlae sp. nov., Bacillus glennii sp. nov., and Bacillus saganii sp. nov. Isolated from the Vehicle Assembly Building at Kennedy Space Center where the Viking Spacecraft were Assembled.</title>
        <authorList>
            <person name="Seuylemezian A."/>
            <person name="Vaishampayan P."/>
        </authorList>
    </citation>
    <scope>NUCLEOTIDE SEQUENCE [LARGE SCALE GENOMIC DNA]</scope>
    <source>
        <strain evidence="6 7">V44-8</strain>
    </source>
</reference>
<organism evidence="6 7">
    <name type="scientific">Peribacillus glennii</name>
    <dbReference type="NCBI Taxonomy" id="2303991"/>
    <lineage>
        <taxon>Bacteria</taxon>
        <taxon>Bacillati</taxon>
        <taxon>Bacillota</taxon>
        <taxon>Bacilli</taxon>
        <taxon>Bacillales</taxon>
        <taxon>Bacillaceae</taxon>
        <taxon>Peribacillus</taxon>
    </lineage>
</organism>
<dbReference type="CDD" id="cd00009">
    <property type="entry name" value="AAA"/>
    <property type="match status" value="1"/>
</dbReference>
<dbReference type="GO" id="GO:0005524">
    <property type="term" value="F:ATP binding"/>
    <property type="evidence" value="ECO:0007669"/>
    <property type="project" value="UniProtKB-KW"/>
</dbReference>
<proteinExistence type="inferred from homology"/>
<dbReference type="PANTHER" id="PTHR43392">
    <property type="entry name" value="AAA-TYPE ATPASE FAMILY PROTEIN / ANKYRIN REPEAT FAMILY PROTEIN"/>
    <property type="match status" value="1"/>
</dbReference>
<dbReference type="InterPro" id="IPR003959">
    <property type="entry name" value="ATPase_AAA_core"/>
</dbReference>
<dbReference type="GO" id="GO:0016887">
    <property type="term" value="F:ATP hydrolysis activity"/>
    <property type="evidence" value="ECO:0007669"/>
    <property type="project" value="InterPro"/>
</dbReference>
<dbReference type="EMBL" id="QVTD01000024">
    <property type="protein sequence ID" value="RFU60587.1"/>
    <property type="molecule type" value="Genomic_DNA"/>
</dbReference>
<dbReference type="InterPro" id="IPR003593">
    <property type="entry name" value="AAA+_ATPase"/>
</dbReference>
<protein>
    <submittedName>
        <fullName evidence="6">AAA family ATPase</fullName>
    </submittedName>
</protein>
<evidence type="ECO:0000313" key="7">
    <source>
        <dbReference type="Proteomes" id="UP000262939"/>
    </source>
</evidence>
<evidence type="ECO:0000259" key="5">
    <source>
        <dbReference type="SMART" id="SM00382"/>
    </source>
</evidence>
<dbReference type="InterPro" id="IPR027417">
    <property type="entry name" value="P-loop_NTPase"/>
</dbReference>
<dbReference type="AlphaFoldDB" id="A0A372L6F1"/>
<dbReference type="Proteomes" id="UP000262939">
    <property type="component" value="Unassembled WGS sequence"/>
</dbReference>
<dbReference type="Gene3D" id="3.40.50.300">
    <property type="entry name" value="P-loop containing nucleotide triphosphate hydrolases"/>
    <property type="match status" value="2"/>
</dbReference>
<dbReference type="PRINTS" id="PR00819">
    <property type="entry name" value="CBXCFQXSUPER"/>
</dbReference>
<keyword evidence="3" id="KW-0067">ATP-binding</keyword>
<evidence type="ECO:0000256" key="3">
    <source>
        <dbReference type="ARBA" id="ARBA00022840"/>
    </source>
</evidence>
<evidence type="ECO:0000256" key="1">
    <source>
        <dbReference type="ARBA" id="ARBA00010378"/>
    </source>
</evidence>
<keyword evidence="7" id="KW-1185">Reference proteome</keyword>
<accession>A0A372L6F1</accession>
<name>A0A372L6F1_9BACI</name>
<sequence>MNEKKNSHINFSIKKQLQAFADQLEVKGSLDDINNVLQVLSLVRELPDSSADKPNLTSEVFSILASSRQATSGEDSLYETWLKEALKANPANSRANGLMAASKWNNNRTLLDHLAFPLIRETDNRTAKKRVAEQYIRISEENIDILEENLKGLKDARLASKSYLDADQTLKYEKAIDYVSGIIEELLALLKASREYEESISGVFHTSTHSRDMRNHLEQIEKLKQEWKSLFNERDGEAFRQKDSPLAELHAMVGMEEVKRRIDDFYRFLQYQNKRKEFGLHSKDEQSLNMVLTGNPGTGKTTLARLLAKIYHKLGVLPRQEVLEVDRSQLVGAYIGQTEENVRNIVERALGGVLFIDEAYSLKREGQTGNDYGQTAIDTLVSLMTNQKYAGKFAVILAGYPEEMRQFLDANPGLRSRFPNANHIFLDDYSTDELLAIAEQTAAENDYILSGVAKKALEARIEKEKVDDTFGNARTVRSLVLDAIFKKGAKEHAEDENILHFTLLNKEDFQINEIPPEVPPGEKLQKLIGLKDVKDEVEAFVSFVKMQQIRRDKGLPVIPVQLHSVFTGNPGTGKTTVAKIYSAMLKETGLLKRGHFIVVSRADLVAGYVGQTAIKTKKKVREALGGLLFIDEAYSLSSQSAGDFGKEAVDTLVDEMTKHNENLVVVLAGYTHEINILLESNPGLRSRFKKFIHFPDYTSDEILEIMQTYASKYHYVIAPEAIFYMEEYLEGNKIRGNGRYATNLVDEAIQVQAMRLMAQNGPEYITNDINSISQEDIKRAAEKLERGEM</sequence>
<evidence type="ECO:0000256" key="4">
    <source>
        <dbReference type="SAM" id="Coils"/>
    </source>
</evidence>
<keyword evidence="2" id="KW-0547">Nucleotide-binding</keyword>
<dbReference type="InterPro" id="IPR050773">
    <property type="entry name" value="CbxX/CfxQ_RuBisCO_ESX"/>
</dbReference>
<feature type="domain" description="AAA+ ATPase" evidence="5">
    <location>
        <begin position="286"/>
        <end position="428"/>
    </location>
</feature>
<dbReference type="InterPro" id="IPR000641">
    <property type="entry name" value="CbxX/CfxQ"/>
</dbReference>
<feature type="domain" description="AAA+ ATPase" evidence="5">
    <location>
        <begin position="560"/>
        <end position="696"/>
    </location>
</feature>